<evidence type="ECO:0000313" key="4">
    <source>
        <dbReference type="Proteomes" id="UP000276349"/>
    </source>
</evidence>
<proteinExistence type="predicted"/>
<reference evidence="3 4" key="1">
    <citation type="submission" date="2018-12" db="EMBL/GenBank/DDBJ databases">
        <authorList>
            <person name="Yu L."/>
        </authorList>
    </citation>
    <scope>NUCLEOTIDE SEQUENCE [LARGE SCALE GENOMIC DNA]</scope>
    <source>
        <strain evidence="3 4">S5H2222</strain>
    </source>
</reference>
<comment type="caution">
    <text evidence="3">The sequence shown here is derived from an EMBL/GenBank/DDBJ whole genome shotgun (WGS) entry which is preliminary data.</text>
</comment>
<feature type="transmembrane region" description="Helical" evidence="1">
    <location>
        <begin position="225"/>
        <end position="243"/>
    </location>
</feature>
<feature type="domain" description="Urease accessory protein UreH-like transmembrane" evidence="2">
    <location>
        <begin position="31"/>
        <end position="235"/>
    </location>
</feature>
<dbReference type="Proteomes" id="UP000276349">
    <property type="component" value="Unassembled WGS sequence"/>
</dbReference>
<evidence type="ECO:0000313" key="3">
    <source>
        <dbReference type="EMBL" id="RTQ92721.1"/>
    </source>
</evidence>
<feature type="transmembrane region" description="Helical" evidence="1">
    <location>
        <begin position="147"/>
        <end position="169"/>
    </location>
</feature>
<keyword evidence="1" id="KW-0812">Transmembrane</keyword>
<dbReference type="PANTHER" id="PTHR31272:SF4">
    <property type="entry name" value="CYTOCHROME C-TYPE BIOGENESIS PROTEIN HI_1454-RELATED"/>
    <property type="match status" value="1"/>
</dbReference>
<feature type="transmembrane region" description="Helical" evidence="1">
    <location>
        <begin position="28"/>
        <end position="53"/>
    </location>
</feature>
<keyword evidence="4" id="KW-1185">Reference proteome</keyword>
<name>A0A3S0JPB0_9BACI</name>
<dbReference type="Pfam" id="PF13386">
    <property type="entry name" value="DsbD_2"/>
    <property type="match status" value="1"/>
</dbReference>
<dbReference type="AlphaFoldDB" id="A0A3S0JPB0"/>
<dbReference type="PANTHER" id="PTHR31272">
    <property type="entry name" value="CYTOCHROME C-TYPE BIOGENESIS PROTEIN HI_1454-RELATED"/>
    <property type="match status" value="1"/>
</dbReference>
<accession>A0A3S0JPB0</accession>
<evidence type="ECO:0000259" key="2">
    <source>
        <dbReference type="Pfam" id="PF13386"/>
    </source>
</evidence>
<dbReference type="OrthoDB" id="43562at2"/>
<dbReference type="RefSeq" id="WP_126294541.1">
    <property type="nucleotide sequence ID" value="NZ_CP155468.1"/>
</dbReference>
<organism evidence="3 4">
    <name type="scientific">Lysinibacillus telephonicus</name>
    <dbReference type="NCBI Taxonomy" id="1714840"/>
    <lineage>
        <taxon>Bacteria</taxon>
        <taxon>Bacillati</taxon>
        <taxon>Bacillota</taxon>
        <taxon>Bacilli</taxon>
        <taxon>Bacillales</taxon>
        <taxon>Bacillaceae</taxon>
        <taxon>Lysinibacillus</taxon>
    </lineage>
</organism>
<feature type="transmembrane region" description="Helical" evidence="1">
    <location>
        <begin position="108"/>
        <end position="126"/>
    </location>
</feature>
<protein>
    <submittedName>
        <fullName evidence="3">Sulfite exporter TauE/SafE family protein</fullName>
    </submittedName>
</protein>
<dbReference type="InterPro" id="IPR039447">
    <property type="entry name" value="UreH-like_TM_dom"/>
</dbReference>
<dbReference type="EMBL" id="RXNR01000028">
    <property type="protein sequence ID" value="RTQ92721.1"/>
    <property type="molecule type" value="Genomic_DNA"/>
</dbReference>
<feature type="transmembrane region" description="Helical" evidence="1">
    <location>
        <begin position="181"/>
        <end position="205"/>
    </location>
</feature>
<sequence length="244" mass="27343">MYSVLSELSQIISYPITVFLNSYNHSPIIIAILLGCISAFAPCQITGNISAISFYGNRTIQKETIWIEITSFIFGKVVIFSLIGWFAWIFGQSFESEMTKYFPIFRKLIGPLLIITGLVLIGMLKLKFINRLTIHIPVIMKEGKIGSFLLGATFSLAFCPTMFVLFFVWLMPTVISSSYGFFLPAVFGVATSMPLLIIFALIEVFNAKRLIMKKSKIIGNLIQKLTGAILLIIGFFDAITYWGI</sequence>
<evidence type="ECO:0000256" key="1">
    <source>
        <dbReference type="SAM" id="Phobius"/>
    </source>
</evidence>
<feature type="transmembrane region" description="Helical" evidence="1">
    <location>
        <begin position="65"/>
        <end position="88"/>
    </location>
</feature>
<keyword evidence="1" id="KW-0472">Membrane</keyword>
<gene>
    <name evidence="3" type="ORF">EKG35_11180</name>
</gene>
<dbReference type="InterPro" id="IPR051790">
    <property type="entry name" value="Cytochrome_c-biogenesis_DsbD"/>
</dbReference>
<keyword evidence="1" id="KW-1133">Transmembrane helix</keyword>